<sequence length="334" mass="37995">ISSLVAMFSKLLRNEEVDKTVNVACQFLIQNSRSDRQVKYQPKKNSGFLQTVQTPLSIDLPLVIHSRVRDKNLINNLSEVYIKSDYKKILNLEKRVEQSALKRMKETGGFCLPDFVKKGVNIWFAVDNIDLLEDTPTGQNTFHGTVIVINQQAEDGEPVNPPLVLQDNLLSPAPAFHINYLQEQIIKTKPHRYEVCLFGKRKNLTSNDFHHTWALANYFGTDDDHDETTESRHAENEEEQEIEDQEGEVNSETARNLSDSILSVNEPIHKRKKLAKEEVIPTWAATKSLLLSHTATSTPVLLNVAYTHLQLFAGYTVARHTNEVLSPTLQPAWR</sequence>
<comment type="caution">
    <text evidence="2">The sequence shown here is derived from an EMBL/GenBank/DDBJ whole genome shotgun (WGS) entry which is preliminary data.</text>
</comment>
<accession>A0A6S7K7A7</accession>
<dbReference type="EMBL" id="CACRXK020012610">
    <property type="protein sequence ID" value="CAB4023652.1"/>
    <property type="molecule type" value="Genomic_DNA"/>
</dbReference>
<evidence type="ECO:0000313" key="3">
    <source>
        <dbReference type="Proteomes" id="UP001152795"/>
    </source>
</evidence>
<dbReference type="OrthoDB" id="6771101at2759"/>
<dbReference type="Proteomes" id="UP001152795">
    <property type="component" value="Unassembled WGS sequence"/>
</dbReference>
<gene>
    <name evidence="2" type="ORF">PACLA_8A069106</name>
</gene>
<feature type="non-terminal residue" evidence="2">
    <location>
        <position position="1"/>
    </location>
</feature>
<organism evidence="2 3">
    <name type="scientific">Paramuricea clavata</name>
    <name type="common">Red gorgonian</name>
    <name type="synonym">Violescent sea-whip</name>
    <dbReference type="NCBI Taxonomy" id="317549"/>
    <lineage>
        <taxon>Eukaryota</taxon>
        <taxon>Metazoa</taxon>
        <taxon>Cnidaria</taxon>
        <taxon>Anthozoa</taxon>
        <taxon>Octocorallia</taxon>
        <taxon>Malacalcyonacea</taxon>
        <taxon>Plexauridae</taxon>
        <taxon>Paramuricea</taxon>
    </lineage>
</organism>
<proteinExistence type="predicted"/>
<dbReference type="AlphaFoldDB" id="A0A6S7K7A7"/>
<feature type="compositionally biased region" description="Acidic residues" evidence="1">
    <location>
        <begin position="236"/>
        <end position="249"/>
    </location>
</feature>
<keyword evidence="3" id="KW-1185">Reference proteome</keyword>
<evidence type="ECO:0000256" key="1">
    <source>
        <dbReference type="SAM" id="MobiDB-lite"/>
    </source>
</evidence>
<dbReference type="PANTHER" id="PTHR47018">
    <property type="entry name" value="CXC DOMAIN-CONTAINING PROTEIN-RELATED"/>
    <property type="match status" value="1"/>
</dbReference>
<feature type="region of interest" description="Disordered" evidence="1">
    <location>
        <begin position="224"/>
        <end position="258"/>
    </location>
</feature>
<name>A0A6S7K7A7_PARCT</name>
<reference evidence="2" key="1">
    <citation type="submission" date="2020-04" db="EMBL/GenBank/DDBJ databases">
        <authorList>
            <person name="Alioto T."/>
            <person name="Alioto T."/>
            <person name="Gomez Garrido J."/>
        </authorList>
    </citation>
    <scope>NUCLEOTIDE SEQUENCE</scope>
    <source>
        <strain evidence="2">A484AB</strain>
    </source>
</reference>
<dbReference type="PANTHER" id="PTHR47018:SF3">
    <property type="entry name" value="MYCBP-ASSOCIATED PROTEIN"/>
    <property type="match status" value="1"/>
</dbReference>
<evidence type="ECO:0000313" key="2">
    <source>
        <dbReference type="EMBL" id="CAB4023652.1"/>
    </source>
</evidence>
<protein>
    <submittedName>
        <fullName evidence="2">Uncharacterized protein</fullName>
    </submittedName>
</protein>